<proteinExistence type="predicted"/>
<dbReference type="RefSeq" id="WP_274266412.1">
    <property type="nucleotide sequence ID" value="NZ_CP117880.1"/>
</dbReference>
<dbReference type="EMBL" id="CP117880">
    <property type="protein sequence ID" value="WDF67685.1"/>
    <property type="molecule type" value="Genomic_DNA"/>
</dbReference>
<evidence type="ECO:0000313" key="2">
    <source>
        <dbReference type="Proteomes" id="UP001221558"/>
    </source>
</evidence>
<name>A0ABY7WDX3_9SPHI</name>
<evidence type="ECO:0000313" key="1">
    <source>
        <dbReference type="EMBL" id="WDF67685.1"/>
    </source>
</evidence>
<dbReference type="Proteomes" id="UP001221558">
    <property type="component" value="Chromosome"/>
</dbReference>
<keyword evidence="2" id="KW-1185">Reference proteome</keyword>
<sequence>MKKYYVHTNAQLSGEHEVHQEYCIYLPKEEHRVFLGAFTSCAAALQEAKKTYISVDGCKTCSRNCHNR</sequence>
<accession>A0ABY7WDX3</accession>
<protein>
    <submittedName>
        <fullName evidence="1">Uncharacterized protein</fullName>
    </submittedName>
</protein>
<reference evidence="1 2" key="1">
    <citation type="submission" date="2023-02" db="EMBL/GenBank/DDBJ databases">
        <title>Genome sequence of Sphingobacterium sp. KACC 22765.</title>
        <authorList>
            <person name="Kim S."/>
            <person name="Heo J."/>
            <person name="Kwon S.-W."/>
        </authorList>
    </citation>
    <scope>NUCLEOTIDE SEQUENCE [LARGE SCALE GENOMIC DNA]</scope>
    <source>
        <strain evidence="1 2">KACC 22765</strain>
    </source>
</reference>
<organism evidence="1 2">
    <name type="scientific">Sphingobacterium oryzagri</name>
    <dbReference type="NCBI Taxonomy" id="3025669"/>
    <lineage>
        <taxon>Bacteria</taxon>
        <taxon>Pseudomonadati</taxon>
        <taxon>Bacteroidota</taxon>
        <taxon>Sphingobacteriia</taxon>
        <taxon>Sphingobacteriales</taxon>
        <taxon>Sphingobacteriaceae</taxon>
        <taxon>Sphingobacterium</taxon>
    </lineage>
</organism>
<gene>
    <name evidence="1" type="ORF">PQ465_15395</name>
</gene>